<dbReference type="AlphaFoldDB" id="A0A0C9WIQ9"/>
<dbReference type="HOGENOM" id="CLU_1911650_0_0_1"/>
<feature type="non-terminal residue" evidence="1">
    <location>
        <position position="1"/>
    </location>
</feature>
<name>A0A0C9WIQ9_9AGAR</name>
<dbReference type="OrthoDB" id="3102125at2759"/>
<protein>
    <submittedName>
        <fullName evidence="1">Uncharacterized protein</fullName>
    </submittedName>
</protein>
<gene>
    <name evidence="1" type="ORF">K443DRAFT_112130</name>
</gene>
<sequence>NTVTEPEGSLSFHPAYRLRSEVDISPVAVTGMIQSGLAVRRNSGFQFRPSDSYSVCDATIRSHFPRLFDYIDEHDDDEAIESPWLVCLKPPYKKSLVVYSTDRIPTAFDIISSCQIAKSKAGIGERTLYLSEA</sequence>
<reference evidence="2" key="2">
    <citation type="submission" date="2015-01" db="EMBL/GenBank/DDBJ databases">
        <title>Evolutionary Origins and Diversification of the Mycorrhizal Mutualists.</title>
        <authorList>
            <consortium name="DOE Joint Genome Institute"/>
            <consortium name="Mycorrhizal Genomics Consortium"/>
            <person name="Kohler A."/>
            <person name="Kuo A."/>
            <person name="Nagy L.G."/>
            <person name="Floudas D."/>
            <person name="Copeland A."/>
            <person name="Barry K.W."/>
            <person name="Cichocki N."/>
            <person name="Veneault-Fourrey C."/>
            <person name="LaButti K."/>
            <person name="Lindquist E.A."/>
            <person name="Lipzen A."/>
            <person name="Lundell T."/>
            <person name="Morin E."/>
            <person name="Murat C."/>
            <person name="Riley R."/>
            <person name="Ohm R."/>
            <person name="Sun H."/>
            <person name="Tunlid A."/>
            <person name="Henrissat B."/>
            <person name="Grigoriev I.V."/>
            <person name="Hibbett D.S."/>
            <person name="Martin F."/>
        </authorList>
    </citation>
    <scope>NUCLEOTIDE SEQUENCE [LARGE SCALE GENOMIC DNA]</scope>
    <source>
        <strain evidence="2">LaAM-08-1</strain>
    </source>
</reference>
<dbReference type="Proteomes" id="UP000054477">
    <property type="component" value="Unassembled WGS sequence"/>
</dbReference>
<accession>A0A0C9WIQ9</accession>
<keyword evidence="2" id="KW-1185">Reference proteome</keyword>
<proteinExistence type="predicted"/>
<reference evidence="1 2" key="1">
    <citation type="submission" date="2014-04" db="EMBL/GenBank/DDBJ databases">
        <authorList>
            <consortium name="DOE Joint Genome Institute"/>
            <person name="Kuo A."/>
            <person name="Kohler A."/>
            <person name="Nagy L.G."/>
            <person name="Floudas D."/>
            <person name="Copeland A."/>
            <person name="Barry K.W."/>
            <person name="Cichocki N."/>
            <person name="Veneault-Fourrey C."/>
            <person name="LaButti K."/>
            <person name="Lindquist E.A."/>
            <person name="Lipzen A."/>
            <person name="Lundell T."/>
            <person name="Morin E."/>
            <person name="Murat C."/>
            <person name="Sun H."/>
            <person name="Tunlid A."/>
            <person name="Henrissat B."/>
            <person name="Grigoriev I.V."/>
            <person name="Hibbett D.S."/>
            <person name="Martin F."/>
            <person name="Nordberg H.P."/>
            <person name="Cantor M.N."/>
            <person name="Hua S.X."/>
        </authorList>
    </citation>
    <scope>NUCLEOTIDE SEQUENCE [LARGE SCALE GENOMIC DNA]</scope>
    <source>
        <strain evidence="1 2">LaAM-08-1</strain>
    </source>
</reference>
<evidence type="ECO:0000313" key="2">
    <source>
        <dbReference type="Proteomes" id="UP000054477"/>
    </source>
</evidence>
<evidence type="ECO:0000313" key="1">
    <source>
        <dbReference type="EMBL" id="KIJ93374.1"/>
    </source>
</evidence>
<dbReference type="EMBL" id="KN838847">
    <property type="protein sequence ID" value="KIJ93374.1"/>
    <property type="molecule type" value="Genomic_DNA"/>
</dbReference>
<organism evidence="1 2">
    <name type="scientific">Laccaria amethystina LaAM-08-1</name>
    <dbReference type="NCBI Taxonomy" id="1095629"/>
    <lineage>
        <taxon>Eukaryota</taxon>
        <taxon>Fungi</taxon>
        <taxon>Dikarya</taxon>
        <taxon>Basidiomycota</taxon>
        <taxon>Agaricomycotina</taxon>
        <taxon>Agaricomycetes</taxon>
        <taxon>Agaricomycetidae</taxon>
        <taxon>Agaricales</taxon>
        <taxon>Agaricineae</taxon>
        <taxon>Hydnangiaceae</taxon>
        <taxon>Laccaria</taxon>
    </lineage>
</organism>